<sequence length="447" mass="49844">MTSTSNVFYRDLNKNYPIASRGEGIYIYDSNKKKYLDGSSGALVANVGHGQKEIFDSMYEQMKSISFAHTSQFRTIVLEEYASKLSKITPGEIKYSYFVSGGSEALDTAIKMSRQYQLERGRSSKYKIIARWTSFHGHTLGALSVGGYAEWRRPQEPNLIPVHHINPPNCFRCPLSLEYPSCQVKCALELEEMILREGPETISAFVFEPIIGSSASAVIAPSEYFKVVSEICKKYDILMIADEVMSGFGRTGEYFACNHWGIKPDIIISAKGISGGYAPLGAVLVHEKIYKAFKSGSGRFVHGFTHSGNPVSVSAGLATLKFIIKHDLLNNVKKLSSYLEGELKRLADEFSIIGDVRGKGFMWGLELVSDNKEMSFFDPELKVTNNLVKICFENGLIVYPSQKFHYGVYGDSIMIAPPIIISKDEIDELISLLRKSLTQLINYKITG</sequence>
<keyword evidence="5" id="KW-1185">Reference proteome</keyword>
<protein>
    <submittedName>
        <fullName evidence="4">Aspartate aminotransferase family protein</fullName>
    </submittedName>
</protein>
<keyword evidence="4" id="KW-0808">Transferase</keyword>
<evidence type="ECO:0000256" key="3">
    <source>
        <dbReference type="RuleBase" id="RU003560"/>
    </source>
</evidence>
<comment type="caution">
    <text evidence="4">The sequence shown here is derived from an EMBL/GenBank/DDBJ whole genome shotgun (WGS) entry which is preliminary data.</text>
</comment>
<evidence type="ECO:0000313" key="4">
    <source>
        <dbReference type="EMBL" id="MFD1039409.1"/>
    </source>
</evidence>
<dbReference type="EMBL" id="JBHTKJ010000035">
    <property type="protein sequence ID" value="MFD1039409.1"/>
    <property type="molecule type" value="Genomic_DNA"/>
</dbReference>
<dbReference type="InterPro" id="IPR015421">
    <property type="entry name" value="PyrdxlP-dep_Trfase_major"/>
</dbReference>
<dbReference type="PROSITE" id="PS00600">
    <property type="entry name" value="AA_TRANSFER_CLASS_3"/>
    <property type="match status" value="1"/>
</dbReference>
<dbReference type="InterPro" id="IPR005814">
    <property type="entry name" value="Aminotrans_3"/>
</dbReference>
<dbReference type="Gene3D" id="3.40.640.10">
    <property type="entry name" value="Type I PLP-dependent aspartate aminotransferase-like (Major domain)"/>
    <property type="match status" value="1"/>
</dbReference>
<dbReference type="PIRSF" id="PIRSF000521">
    <property type="entry name" value="Transaminase_4ab_Lys_Orn"/>
    <property type="match status" value="1"/>
</dbReference>
<dbReference type="Pfam" id="PF00202">
    <property type="entry name" value="Aminotran_3"/>
    <property type="match status" value="1"/>
</dbReference>
<organism evidence="4 5">
    <name type="scientific">Virgibacillus byunsanensis</name>
    <dbReference type="NCBI Taxonomy" id="570945"/>
    <lineage>
        <taxon>Bacteria</taxon>
        <taxon>Bacillati</taxon>
        <taxon>Bacillota</taxon>
        <taxon>Bacilli</taxon>
        <taxon>Bacillales</taxon>
        <taxon>Bacillaceae</taxon>
        <taxon>Virgibacillus</taxon>
    </lineage>
</organism>
<keyword evidence="2 3" id="KW-0663">Pyridoxal phosphate</keyword>
<dbReference type="Proteomes" id="UP001597040">
    <property type="component" value="Unassembled WGS sequence"/>
</dbReference>
<reference evidence="5" key="1">
    <citation type="journal article" date="2019" name="Int. J. Syst. Evol. Microbiol.">
        <title>The Global Catalogue of Microorganisms (GCM) 10K type strain sequencing project: providing services to taxonomists for standard genome sequencing and annotation.</title>
        <authorList>
            <consortium name="The Broad Institute Genomics Platform"/>
            <consortium name="The Broad Institute Genome Sequencing Center for Infectious Disease"/>
            <person name="Wu L."/>
            <person name="Ma J."/>
        </authorList>
    </citation>
    <scope>NUCLEOTIDE SEQUENCE [LARGE SCALE GENOMIC DNA]</scope>
    <source>
        <strain evidence="5">CCUG 56754</strain>
    </source>
</reference>
<dbReference type="InterPro" id="IPR015422">
    <property type="entry name" value="PyrdxlP-dep_Trfase_small"/>
</dbReference>
<dbReference type="CDD" id="cd00610">
    <property type="entry name" value="OAT_like"/>
    <property type="match status" value="1"/>
</dbReference>
<name>A0ABW3LPK2_9BACI</name>
<evidence type="ECO:0000313" key="5">
    <source>
        <dbReference type="Proteomes" id="UP001597040"/>
    </source>
</evidence>
<gene>
    <name evidence="4" type="ORF">ACFQ3N_13545</name>
</gene>
<evidence type="ECO:0000256" key="1">
    <source>
        <dbReference type="ARBA" id="ARBA00008954"/>
    </source>
</evidence>
<accession>A0ABW3LPK2</accession>
<dbReference type="SUPFAM" id="SSF53383">
    <property type="entry name" value="PLP-dependent transferases"/>
    <property type="match status" value="1"/>
</dbReference>
<dbReference type="RefSeq" id="WP_390363069.1">
    <property type="nucleotide sequence ID" value="NZ_JBHTKJ010000035.1"/>
</dbReference>
<dbReference type="GO" id="GO:0008483">
    <property type="term" value="F:transaminase activity"/>
    <property type="evidence" value="ECO:0007669"/>
    <property type="project" value="UniProtKB-KW"/>
</dbReference>
<proteinExistence type="inferred from homology"/>
<comment type="similarity">
    <text evidence="1 3">Belongs to the class-III pyridoxal-phosphate-dependent aminotransferase family.</text>
</comment>
<dbReference type="InterPro" id="IPR049704">
    <property type="entry name" value="Aminotrans_3_PPA_site"/>
</dbReference>
<dbReference type="InterPro" id="IPR015424">
    <property type="entry name" value="PyrdxlP-dep_Trfase"/>
</dbReference>
<evidence type="ECO:0000256" key="2">
    <source>
        <dbReference type="ARBA" id="ARBA00022898"/>
    </source>
</evidence>
<dbReference type="Gene3D" id="3.90.1150.10">
    <property type="entry name" value="Aspartate Aminotransferase, domain 1"/>
    <property type="match status" value="1"/>
</dbReference>
<keyword evidence="4" id="KW-0032">Aminotransferase</keyword>
<dbReference type="PANTHER" id="PTHR43094:SF1">
    <property type="entry name" value="AMINOTRANSFERASE CLASS-III"/>
    <property type="match status" value="1"/>
</dbReference>
<dbReference type="PANTHER" id="PTHR43094">
    <property type="entry name" value="AMINOTRANSFERASE"/>
    <property type="match status" value="1"/>
</dbReference>